<reference evidence="2" key="2">
    <citation type="submission" date="2021-09" db="EMBL/GenBank/DDBJ databases">
        <authorList>
            <person name="Jia N."/>
            <person name="Wang J."/>
            <person name="Shi W."/>
            <person name="Du L."/>
            <person name="Sun Y."/>
            <person name="Zhan W."/>
            <person name="Jiang J."/>
            <person name="Wang Q."/>
            <person name="Zhang B."/>
            <person name="Ji P."/>
            <person name="Sakyi L.B."/>
            <person name="Cui X."/>
            <person name="Yuan T."/>
            <person name="Jiang B."/>
            <person name="Yang W."/>
            <person name="Lam T.T.-Y."/>
            <person name="Chang Q."/>
            <person name="Ding S."/>
            <person name="Wang X."/>
            <person name="Zhu J."/>
            <person name="Ruan X."/>
            <person name="Zhao L."/>
            <person name="Wei J."/>
            <person name="Que T."/>
            <person name="Du C."/>
            <person name="Cheng J."/>
            <person name="Dai P."/>
            <person name="Han X."/>
            <person name="Huang E."/>
            <person name="Gao Y."/>
            <person name="Liu J."/>
            <person name="Shao H."/>
            <person name="Ye R."/>
            <person name="Li L."/>
            <person name="Wei W."/>
            <person name="Wang X."/>
            <person name="Wang C."/>
            <person name="Huo Q."/>
            <person name="Li W."/>
            <person name="Guo W."/>
            <person name="Chen H."/>
            <person name="Chen S."/>
            <person name="Zhou L."/>
            <person name="Zhou L."/>
            <person name="Ni X."/>
            <person name="Tian J."/>
            <person name="Zhou Y."/>
            <person name="Sheng Y."/>
            <person name="Liu T."/>
            <person name="Pan Y."/>
            <person name="Xia L."/>
            <person name="Li J."/>
            <person name="Zhao F."/>
            <person name="Cao W."/>
        </authorList>
    </citation>
    <scope>NUCLEOTIDE SEQUENCE</scope>
    <source>
        <strain evidence="2">Rsan-2018</strain>
        <tissue evidence="2">Larvae</tissue>
    </source>
</reference>
<dbReference type="Proteomes" id="UP000821837">
    <property type="component" value="Unassembled WGS sequence"/>
</dbReference>
<sequence length="127" mass="13834">MLAELTYQLPPPPEASLESSCAWHGHSNPNRTPMAPSRALGLFSHHNLTAPATFQSTTQEFGTPIRGAWTQGQLVAAAAHSSAGGTCRNPPACFQCGGWGRYKSQCYKSYKNPTLSLYRLGDYTIWC</sequence>
<dbReference type="VEuPathDB" id="VectorBase:RSAN_034080"/>
<evidence type="ECO:0000256" key="1">
    <source>
        <dbReference type="SAM" id="MobiDB-lite"/>
    </source>
</evidence>
<gene>
    <name evidence="2" type="ORF">HPB52_004153</name>
</gene>
<proteinExistence type="predicted"/>
<reference evidence="2" key="1">
    <citation type="journal article" date="2020" name="Cell">
        <title>Large-Scale Comparative Analyses of Tick Genomes Elucidate Their Genetic Diversity and Vector Capacities.</title>
        <authorList>
            <consortium name="Tick Genome and Microbiome Consortium (TIGMIC)"/>
            <person name="Jia N."/>
            <person name="Wang J."/>
            <person name="Shi W."/>
            <person name="Du L."/>
            <person name="Sun Y."/>
            <person name="Zhan W."/>
            <person name="Jiang J.F."/>
            <person name="Wang Q."/>
            <person name="Zhang B."/>
            <person name="Ji P."/>
            <person name="Bell-Sakyi L."/>
            <person name="Cui X.M."/>
            <person name="Yuan T.T."/>
            <person name="Jiang B.G."/>
            <person name="Yang W.F."/>
            <person name="Lam T.T."/>
            <person name="Chang Q.C."/>
            <person name="Ding S.J."/>
            <person name="Wang X.J."/>
            <person name="Zhu J.G."/>
            <person name="Ruan X.D."/>
            <person name="Zhao L."/>
            <person name="Wei J.T."/>
            <person name="Ye R.Z."/>
            <person name="Que T.C."/>
            <person name="Du C.H."/>
            <person name="Zhou Y.H."/>
            <person name="Cheng J.X."/>
            <person name="Dai P.F."/>
            <person name="Guo W.B."/>
            <person name="Han X.H."/>
            <person name="Huang E.J."/>
            <person name="Li L.F."/>
            <person name="Wei W."/>
            <person name="Gao Y.C."/>
            <person name="Liu J.Z."/>
            <person name="Shao H.Z."/>
            <person name="Wang X."/>
            <person name="Wang C.C."/>
            <person name="Yang T.C."/>
            <person name="Huo Q.B."/>
            <person name="Li W."/>
            <person name="Chen H.Y."/>
            <person name="Chen S.E."/>
            <person name="Zhou L.G."/>
            <person name="Ni X.B."/>
            <person name="Tian J.H."/>
            <person name="Sheng Y."/>
            <person name="Liu T."/>
            <person name="Pan Y.S."/>
            <person name="Xia L.Y."/>
            <person name="Li J."/>
            <person name="Zhao F."/>
            <person name="Cao W.C."/>
        </authorList>
    </citation>
    <scope>NUCLEOTIDE SEQUENCE</scope>
    <source>
        <strain evidence="2">Rsan-2018</strain>
    </source>
</reference>
<evidence type="ECO:0000313" key="3">
    <source>
        <dbReference type="Proteomes" id="UP000821837"/>
    </source>
</evidence>
<dbReference type="EMBL" id="JABSTV010001250">
    <property type="protein sequence ID" value="KAH7955836.1"/>
    <property type="molecule type" value="Genomic_DNA"/>
</dbReference>
<keyword evidence="3" id="KW-1185">Reference proteome</keyword>
<accession>A0A9D4SW95</accession>
<evidence type="ECO:0000313" key="2">
    <source>
        <dbReference type="EMBL" id="KAH7955836.1"/>
    </source>
</evidence>
<feature type="region of interest" description="Disordered" evidence="1">
    <location>
        <begin position="1"/>
        <end position="20"/>
    </location>
</feature>
<comment type="caution">
    <text evidence="2">The sequence shown here is derived from an EMBL/GenBank/DDBJ whole genome shotgun (WGS) entry which is preliminary data.</text>
</comment>
<organism evidence="2 3">
    <name type="scientific">Rhipicephalus sanguineus</name>
    <name type="common">Brown dog tick</name>
    <name type="synonym">Ixodes sanguineus</name>
    <dbReference type="NCBI Taxonomy" id="34632"/>
    <lineage>
        <taxon>Eukaryota</taxon>
        <taxon>Metazoa</taxon>
        <taxon>Ecdysozoa</taxon>
        <taxon>Arthropoda</taxon>
        <taxon>Chelicerata</taxon>
        <taxon>Arachnida</taxon>
        <taxon>Acari</taxon>
        <taxon>Parasitiformes</taxon>
        <taxon>Ixodida</taxon>
        <taxon>Ixodoidea</taxon>
        <taxon>Ixodidae</taxon>
        <taxon>Rhipicephalinae</taxon>
        <taxon>Rhipicephalus</taxon>
        <taxon>Rhipicephalus</taxon>
    </lineage>
</organism>
<name>A0A9D4SW95_RHISA</name>
<protein>
    <submittedName>
        <fullName evidence="2">Uncharacterized protein</fullName>
    </submittedName>
</protein>
<dbReference type="AlphaFoldDB" id="A0A9D4SW95"/>